<protein>
    <submittedName>
        <fullName evidence="1">DUF4920 domain-containing protein</fullName>
    </submittedName>
</protein>
<proteinExistence type="predicted"/>
<accession>A0ABY6D397</accession>
<dbReference type="EMBL" id="CP106735">
    <property type="protein sequence ID" value="UXX80621.1"/>
    <property type="molecule type" value="Genomic_DNA"/>
</dbReference>
<organism evidence="1 2">
    <name type="scientific">Reichenbachiella carrageenanivorans</name>
    <dbReference type="NCBI Taxonomy" id="2979869"/>
    <lineage>
        <taxon>Bacteria</taxon>
        <taxon>Pseudomonadati</taxon>
        <taxon>Bacteroidota</taxon>
        <taxon>Cytophagia</taxon>
        <taxon>Cytophagales</taxon>
        <taxon>Reichenbachiellaceae</taxon>
        <taxon>Reichenbachiella</taxon>
    </lineage>
</organism>
<dbReference type="Pfam" id="PF16267">
    <property type="entry name" value="DUF4920"/>
    <property type="match status" value="1"/>
</dbReference>
<dbReference type="PROSITE" id="PS51257">
    <property type="entry name" value="PROKAR_LIPOPROTEIN"/>
    <property type="match status" value="1"/>
</dbReference>
<gene>
    <name evidence="1" type="ORF">N7E81_05855</name>
</gene>
<dbReference type="InterPro" id="IPR032577">
    <property type="entry name" value="DUF4920"/>
</dbReference>
<dbReference type="RefSeq" id="WP_263052351.1">
    <property type="nucleotide sequence ID" value="NZ_CP106735.1"/>
</dbReference>
<sequence>MKNVSLLFLGCVLIFSCWKNEPKQQPQTSKVYGKTFDPTAVSDISNLPKLMSKSDSVWMTLSGPIEKTCAVKGCWMQLKTDQDDPLRVTFKDYGFFVPKNGEEGKTATVQGYCIKQETSVAELQHYAQDAGASEADIASITEPQVGYNFVATGVIIRD</sequence>
<evidence type="ECO:0000313" key="2">
    <source>
        <dbReference type="Proteomes" id="UP001062165"/>
    </source>
</evidence>
<evidence type="ECO:0000313" key="1">
    <source>
        <dbReference type="EMBL" id="UXX80621.1"/>
    </source>
</evidence>
<dbReference type="Proteomes" id="UP001062165">
    <property type="component" value="Chromosome"/>
</dbReference>
<name>A0ABY6D397_9BACT</name>
<keyword evidence="2" id="KW-1185">Reference proteome</keyword>
<reference evidence="1" key="1">
    <citation type="submission" date="2022-10" db="EMBL/GenBank/DDBJ databases">
        <title>Comparative genomics and taxonomic characterization of three novel marine species of genus Reichenbachiella exhibiting antioxidant and polysaccharide degradation activities.</title>
        <authorList>
            <person name="Muhammad N."/>
            <person name="Lee Y.-J."/>
            <person name="Ko J."/>
            <person name="Kim S.-G."/>
        </authorList>
    </citation>
    <scope>NUCLEOTIDE SEQUENCE</scope>
    <source>
        <strain evidence="1">Wsw4-B4</strain>
    </source>
</reference>